<keyword evidence="6" id="KW-1185">Reference proteome</keyword>
<evidence type="ECO:0000259" key="4">
    <source>
        <dbReference type="SMART" id="SM00338"/>
    </source>
</evidence>
<dbReference type="GO" id="GO:0090575">
    <property type="term" value="C:RNA polymerase II transcription regulator complex"/>
    <property type="evidence" value="ECO:0007669"/>
    <property type="project" value="TreeGrafter"/>
</dbReference>
<sequence>MSDLEATGTKRKGHAGGRKQADDEPATKKIAQQREASRKFRERKEQYVRDLEAAIAELGKGSQPTEELRQRVAALEAENALLRQVTFTFNPLTAAPDLLQTTTIPQPLVTPTVPLSKVVLHRHLVLMIYFLQMI</sequence>
<dbReference type="GO" id="GO:0000976">
    <property type="term" value="F:transcription cis-regulatory region binding"/>
    <property type="evidence" value="ECO:0007669"/>
    <property type="project" value="InterPro"/>
</dbReference>
<evidence type="ECO:0000256" key="1">
    <source>
        <dbReference type="ARBA" id="ARBA00004123"/>
    </source>
</evidence>
<gene>
    <name evidence="5" type="ORF">BCR33DRAFT_337465</name>
</gene>
<dbReference type="PANTHER" id="PTHR40621:SF6">
    <property type="entry name" value="AP-1-LIKE TRANSCRIPTION FACTOR YAP1-RELATED"/>
    <property type="match status" value="1"/>
</dbReference>
<keyword evidence="2" id="KW-0539">Nucleus</keyword>
<dbReference type="Gene3D" id="1.20.5.170">
    <property type="match status" value="1"/>
</dbReference>
<evidence type="ECO:0000313" key="5">
    <source>
        <dbReference type="EMBL" id="ORY41662.1"/>
    </source>
</evidence>
<dbReference type="Proteomes" id="UP000193642">
    <property type="component" value="Unassembled WGS sequence"/>
</dbReference>
<protein>
    <recommendedName>
        <fullName evidence="4">BZIP domain-containing protein</fullName>
    </recommendedName>
</protein>
<dbReference type="InterPro" id="IPR004827">
    <property type="entry name" value="bZIP"/>
</dbReference>
<reference evidence="5 6" key="1">
    <citation type="submission" date="2016-07" db="EMBL/GenBank/DDBJ databases">
        <title>Pervasive Adenine N6-methylation of Active Genes in Fungi.</title>
        <authorList>
            <consortium name="DOE Joint Genome Institute"/>
            <person name="Mondo S.J."/>
            <person name="Dannebaum R.O."/>
            <person name="Kuo R.C."/>
            <person name="Labutti K."/>
            <person name="Haridas S."/>
            <person name="Kuo A."/>
            <person name="Salamov A."/>
            <person name="Ahrendt S.R."/>
            <person name="Lipzen A."/>
            <person name="Sullivan W."/>
            <person name="Andreopoulos W.B."/>
            <person name="Clum A."/>
            <person name="Lindquist E."/>
            <person name="Daum C."/>
            <person name="Ramamoorthy G.K."/>
            <person name="Gryganskyi A."/>
            <person name="Culley D."/>
            <person name="Magnuson J.K."/>
            <person name="James T.Y."/>
            <person name="O'Malley M.A."/>
            <person name="Stajich J.E."/>
            <person name="Spatafora J.W."/>
            <person name="Visel A."/>
            <person name="Grigoriev I.V."/>
        </authorList>
    </citation>
    <scope>NUCLEOTIDE SEQUENCE [LARGE SCALE GENOMIC DNA]</scope>
    <source>
        <strain evidence="5 6">JEL800</strain>
    </source>
</reference>
<evidence type="ECO:0000256" key="3">
    <source>
        <dbReference type="SAM" id="MobiDB-lite"/>
    </source>
</evidence>
<comment type="subcellular location">
    <subcellularLocation>
        <location evidence="1">Nucleus</location>
    </subcellularLocation>
</comment>
<evidence type="ECO:0000256" key="2">
    <source>
        <dbReference type="ARBA" id="ARBA00023242"/>
    </source>
</evidence>
<dbReference type="GO" id="GO:0001228">
    <property type="term" value="F:DNA-binding transcription activator activity, RNA polymerase II-specific"/>
    <property type="evidence" value="ECO:0007669"/>
    <property type="project" value="TreeGrafter"/>
</dbReference>
<accession>A0A1Y2C3P2</accession>
<feature type="region of interest" description="Disordered" evidence="3">
    <location>
        <begin position="1"/>
        <end position="43"/>
    </location>
</feature>
<dbReference type="SUPFAM" id="SSF57959">
    <property type="entry name" value="Leucine zipper domain"/>
    <property type="match status" value="1"/>
</dbReference>
<dbReference type="SMART" id="SM00338">
    <property type="entry name" value="BRLZ"/>
    <property type="match status" value="1"/>
</dbReference>
<dbReference type="CDD" id="cd14688">
    <property type="entry name" value="bZIP_YAP"/>
    <property type="match status" value="1"/>
</dbReference>
<dbReference type="OrthoDB" id="2593073at2759"/>
<dbReference type="AlphaFoldDB" id="A0A1Y2C3P2"/>
<proteinExistence type="predicted"/>
<feature type="domain" description="BZIP" evidence="4">
    <location>
        <begin position="21"/>
        <end position="88"/>
    </location>
</feature>
<name>A0A1Y2C3P2_9FUNG</name>
<dbReference type="InterPro" id="IPR046347">
    <property type="entry name" value="bZIP_sf"/>
</dbReference>
<evidence type="ECO:0000313" key="6">
    <source>
        <dbReference type="Proteomes" id="UP000193642"/>
    </source>
</evidence>
<organism evidence="5 6">
    <name type="scientific">Rhizoclosmatium globosum</name>
    <dbReference type="NCBI Taxonomy" id="329046"/>
    <lineage>
        <taxon>Eukaryota</taxon>
        <taxon>Fungi</taxon>
        <taxon>Fungi incertae sedis</taxon>
        <taxon>Chytridiomycota</taxon>
        <taxon>Chytridiomycota incertae sedis</taxon>
        <taxon>Chytridiomycetes</taxon>
        <taxon>Chytridiales</taxon>
        <taxon>Chytriomycetaceae</taxon>
        <taxon>Rhizoclosmatium</taxon>
    </lineage>
</organism>
<dbReference type="InterPro" id="IPR050936">
    <property type="entry name" value="AP-1-like"/>
</dbReference>
<dbReference type="STRING" id="329046.A0A1Y2C3P2"/>
<dbReference type="PANTHER" id="PTHR40621">
    <property type="entry name" value="TRANSCRIPTION FACTOR KAPC-RELATED"/>
    <property type="match status" value="1"/>
</dbReference>
<dbReference type="EMBL" id="MCGO01000031">
    <property type="protein sequence ID" value="ORY41662.1"/>
    <property type="molecule type" value="Genomic_DNA"/>
</dbReference>
<comment type="caution">
    <text evidence="5">The sequence shown here is derived from an EMBL/GenBank/DDBJ whole genome shotgun (WGS) entry which is preliminary data.</text>
</comment>